<sequence>MEGTSGGSGESFEESKWSTFPSYLEVSKKFGSHQSGNRNRLLNIRKNNNHLADKEVHSTATKEHAQENPGSPSPSKRNDNETAASPMLNFLKRKSIVDQIQSPDSRINSSTDNNFIPYSQRAVLESDMSEVGNSPIECEHIDTPVNGTTTANVDQDGDNYPERNKLKMLYKNLRQETSKFIKWKNYAGLQLEEKIELEQKDIKLQSIEQKLSDEELTVSKMMDEQNKALVG</sequence>
<evidence type="ECO:0000256" key="1">
    <source>
        <dbReference type="SAM" id="Coils"/>
    </source>
</evidence>
<keyword evidence="1" id="KW-0175">Coiled coil</keyword>
<name>A0A8J4WDP3_9TREM</name>
<comment type="caution">
    <text evidence="3">The sequence shown here is derived from an EMBL/GenBank/DDBJ whole genome shotgun (WGS) entry which is preliminary data.</text>
</comment>
<feature type="compositionally biased region" description="Low complexity" evidence="2">
    <location>
        <begin position="37"/>
        <end position="50"/>
    </location>
</feature>
<proteinExistence type="predicted"/>
<feature type="compositionally biased region" description="Basic and acidic residues" evidence="2">
    <location>
        <begin position="51"/>
        <end position="66"/>
    </location>
</feature>
<reference evidence="3" key="1">
    <citation type="submission" date="2019-05" db="EMBL/GenBank/DDBJ databases">
        <title>Annotation for the trematode Paragonimus heterotremus.</title>
        <authorList>
            <person name="Choi Y.-J."/>
        </authorList>
    </citation>
    <scope>NUCLEOTIDE SEQUENCE</scope>
    <source>
        <strain evidence="3">LC</strain>
    </source>
</reference>
<evidence type="ECO:0000256" key="2">
    <source>
        <dbReference type="SAM" id="MobiDB-lite"/>
    </source>
</evidence>
<dbReference type="EMBL" id="LUCH01009772">
    <property type="protein sequence ID" value="KAF5395931.1"/>
    <property type="molecule type" value="Genomic_DNA"/>
</dbReference>
<keyword evidence="4" id="KW-1185">Reference proteome</keyword>
<evidence type="ECO:0000313" key="3">
    <source>
        <dbReference type="EMBL" id="KAF5395931.1"/>
    </source>
</evidence>
<feature type="region of interest" description="Disordered" evidence="2">
    <location>
        <begin position="30"/>
        <end position="82"/>
    </location>
</feature>
<gene>
    <name evidence="3" type="ORF">PHET_11323</name>
</gene>
<dbReference type="AlphaFoldDB" id="A0A8J4WDP3"/>
<dbReference type="Proteomes" id="UP000748531">
    <property type="component" value="Unassembled WGS sequence"/>
</dbReference>
<feature type="coiled-coil region" evidence="1">
    <location>
        <begin position="197"/>
        <end position="224"/>
    </location>
</feature>
<accession>A0A8J4WDP3</accession>
<evidence type="ECO:0000313" key="4">
    <source>
        <dbReference type="Proteomes" id="UP000748531"/>
    </source>
</evidence>
<organism evidence="3 4">
    <name type="scientific">Paragonimus heterotremus</name>
    <dbReference type="NCBI Taxonomy" id="100268"/>
    <lineage>
        <taxon>Eukaryota</taxon>
        <taxon>Metazoa</taxon>
        <taxon>Spiralia</taxon>
        <taxon>Lophotrochozoa</taxon>
        <taxon>Platyhelminthes</taxon>
        <taxon>Trematoda</taxon>
        <taxon>Digenea</taxon>
        <taxon>Plagiorchiida</taxon>
        <taxon>Troglotremata</taxon>
        <taxon>Troglotrematidae</taxon>
        <taxon>Paragonimus</taxon>
    </lineage>
</organism>
<protein>
    <submittedName>
        <fullName evidence="3">Uncharacterized protein</fullName>
    </submittedName>
</protein>